<comment type="subcellular location">
    <subcellularLocation>
        <location evidence="1">Nucleus</location>
    </subcellularLocation>
</comment>
<evidence type="ECO:0000256" key="3">
    <source>
        <dbReference type="ARBA" id="ARBA00022737"/>
    </source>
</evidence>
<organism evidence="10">
    <name type="scientific">Mytilinidion resinicola</name>
    <dbReference type="NCBI Taxonomy" id="574789"/>
    <lineage>
        <taxon>Eukaryota</taxon>
        <taxon>Fungi</taxon>
        <taxon>Dikarya</taxon>
        <taxon>Ascomycota</taxon>
        <taxon>Pezizomycotina</taxon>
        <taxon>Dothideomycetes</taxon>
        <taxon>Pleosporomycetidae</taxon>
        <taxon>Mytilinidiales</taxon>
        <taxon>Mytilinidiaceae</taxon>
        <taxon>Mytilinidion</taxon>
    </lineage>
</organism>
<dbReference type="InterPro" id="IPR007219">
    <property type="entry name" value="XnlR_reg_dom"/>
</dbReference>
<dbReference type="PROSITE" id="PS00028">
    <property type="entry name" value="ZINC_FINGER_C2H2_1"/>
    <property type="match status" value="1"/>
</dbReference>
<protein>
    <recommendedName>
        <fullName evidence="9">C2H2-type domain-containing protein</fullName>
    </recommendedName>
</protein>
<dbReference type="GO" id="GO:0008270">
    <property type="term" value="F:zinc ion binding"/>
    <property type="evidence" value="ECO:0007669"/>
    <property type="project" value="UniProtKB-KW"/>
</dbReference>
<dbReference type="OrthoDB" id="9439903at2759"/>
<evidence type="ECO:0000256" key="1">
    <source>
        <dbReference type="ARBA" id="ARBA00004123"/>
    </source>
</evidence>
<dbReference type="Gene3D" id="3.30.160.60">
    <property type="entry name" value="Classic Zinc Finger"/>
    <property type="match status" value="2"/>
</dbReference>
<dbReference type="SMART" id="SM00355">
    <property type="entry name" value="ZnF_C2H2"/>
    <property type="match status" value="2"/>
</dbReference>
<proteinExistence type="predicted"/>
<sequence>MDDRFRPNGMPTQGGPQYQPLAPQYHAPQSHLHTLPPLNGNASQYAQSYGQNTNSNPHTPISAHPPSSSAASNHNTAIPPIAPHPPLRPIQPTPSSYSLYGTSQPGLLPVSVTQSNPHPLAPAPTPGSLQDLRQGGLGLNNQLNQYSHPPLLANQEAEPVHVVGQQGRRGVLPTHPGRPAPAVGKAPQNPTKNAENKFECPHCNKTYLHLKHLKRHLLRHTGERPYQCHLCKDTFSRSDILKRHFQKCSIRRGNPTGQNHLANSQSHLRKNRLSASGSDAQSFLNSVNTSMPYNDGSYGGNALSGLPSMPSEQSYSDNLASMSARTSRSNSLIRPGTGVDDNRRSLSGIDFQNSRVGYDGSTDYRTSSLSGNLANLHAYNTQPGQSAGQMPNNPNAFSYAPASSADMAQNMIAKTEEPNSMYGGRPSLPNIDGLANGQEHDAKWSNQFHQEAQDGFMLSSSMASGPNPANAATDLTVNQFQASNEPPHDAMFNGLYSNTAGFVDTTPIFDNWVIGPSDPLQNKADALIAFCYPDPSLVAPGSSDSQESLKAILTVDNLRHFLDEFRNFQSHWPIIHVPTFNPLAANNGLLLTMITIGAVYSDKLNVPQVRWLMELVKSSVYRSSHIHALLNTSSSANINLGPISDIEELQSLLLLQSLFTWHGDSQQRTQAREEYDNLVNIVRHMNLLNPILRDQPGFSILHQPGGLDVRELNGWSWSTWVEQEKRSRALYLIFLLDAALVMFFNCAPKFDVYEIRVPLPVDDAAWDARTAEECANALGIRGADKQARNTTGSRRPKQIAMRDALKLLQQHGADFKPRSTNVYSKFVLIHALHVQLAQFKRQSFQAPTTSTYGGYTSSGASTPLSHNDWVSTDGSKGSMSGHNSGHVTPVDGVLGQFPPPNPNHMLKVVMNSMEKWKRAWDMDMELQYPPSTRRIGFCRDGVHFFFLGNMLFRSNDRKDWFGPPDARFAQVFALLRHVRKYVASERHAKGMEIGSVTDVDDSYGLADLTLDMKLLFTPILKGEKG</sequence>
<feature type="region of interest" description="Disordered" evidence="8">
    <location>
        <begin position="168"/>
        <end position="194"/>
    </location>
</feature>
<keyword evidence="2" id="KW-0479">Metal-binding</keyword>
<feature type="region of interest" description="Disordered" evidence="8">
    <location>
        <begin position="1"/>
        <end position="102"/>
    </location>
</feature>
<dbReference type="InterPro" id="IPR036236">
    <property type="entry name" value="Znf_C2H2_sf"/>
</dbReference>
<feature type="region of interest" description="Disordered" evidence="8">
    <location>
        <begin position="302"/>
        <end position="363"/>
    </location>
</feature>
<dbReference type="EMBL" id="MU003731">
    <property type="protein sequence ID" value="KAF2801377.1"/>
    <property type="molecule type" value="Genomic_DNA"/>
</dbReference>
<evidence type="ECO:0000256" key="7">
    <source>
        <dbReference type="PROSITE-ProRule" id="PRU00042"/>
    </source>
</evidence>
<dbReference type="GeneID" id="54468037"/>
<dbReference type="PANTHER" id="PTHR40626:SF12">
    <property type="entry name" value="RFEC"/>
    <property type="match status" value="1"/>
</dbReference>
<feature type="compositionally biased region" description="Polar residues" evidence="8">
    <location>
        <begin position="40"/>
        <end position="56"/>
    </location>
</feature>
<feature type="domain" description="C2H2-type" evidence="9">
    <location>
        <begin position="226"/>
        <end position="256"/>
    </location>
</feature>
<evidence type="ECO:0000256" key="6">
    <source>
        <dbReference type="ARBA" id="ARBA00023242"/>
    </source>
</evidence>
<dbReference type="RefSeq" id="XP_033568341.1">
    <property type="nucleotide sequence ID" value="XM_033727144.1"/>
</dbReference>
<evidence type="ECO:0000256" key="5">
    <source>
        <dbReference type="ARBA" id="ARBA00022833"/>
    </source>
</evidence>
<dbReference type="AlphaFoldDB" id="A0A6A6Y0P4"/>
<feature type="compositionally biased region" description="Low complexity" evidence="8">
    <location>
        <begin position="57"/>
        <end position="79"/>
    </location>
</feature>
<feature type="compositionally biased region" description="Polar residues" evidence="8">
    <location>
        <begin position="380"/>
        <end position="396"/>
    </location>
</feature>
<dbReference type="GO" id="GO:0000981">
    <property type="term" value="F:DNA-binding transcription factor activity, RNA polymerase II-specific"/>
    <property type="evidence" value="ECO:0007669"/>
    <property type="project" value="InterPro"/>
</dbReference>
<accession>A0A6A6Y0P4</accession>
<evidence type="ECO:0000313" key="11">
    <source>
        <dbReference type="Proteomes" id="UP000504636"/>
    </source>
</evidence>
<feature type="compositionally biased region" description="Polar residues" evidence="8">
    <location>
        <begin position="93"/>
        <end position="102"/>
    </location>
</feature>
<keyword evidence="6" id="KW-0539">Nucleus</keyword>
<evidence type="ECO:0000313" key="12">
    <source>
        <dbReference type="RefSeq" id="XP_033568341.1"/>
    </source>
</evidence>
<keyword evidence="5" id="KW-0862">Zinc</keyword>
<reference evidence="10 12" key="1">
    <citation type="journal article" date="2020" name="Stud. Mycol.">
        <title>101 Dothideomycetes genomes: a test case for predicting lifestyles and emergence of pathogens.</title>
        <authorList>
            <person name="Haridas S."/>
            <person name="Albert R."/>
            <person name="Binder M."/>
            <person name="Bloem J."/>
            <person name="Labutti K."/>
            <person name="Salamov A."/>
            <person name="Andreopoulos B."/>
            <person name="Baker S."/>
            <person name="Barry K."/>
            <person name="Bills G."/>
            <person name="Bluhm B."/>
            <person name="Cannon C."/>
            <person name="Castanera R."/>
            <person name="Culley D."/>
            <person name="Daum C."/>
            <person name="Ezra D."/>
            <person name="Gonzalez J."/>
            <person name="Henrissat B."/>
            <person name="Kuo A."/>
            <person name="Liang C."/>
            <person name="Lipzen A."/>
            <person name="Lutzoni F."/>
            <person name="Magnuson J."/>
            <person name="Mondo S."/>
            <person name="Nolan M."/>
            <person name="Ohm R."/>
            <person name="Pangilinan J."/>
            <person name="Park H.-J."/>
            <person name="Ramirez L."/>
            <person name="Alfaro M."/>
            <person name="Sun H."/>
            <person name="Tritt A."/>
            <person name="Yoshinaga Y."/>
            <person name="Zwiers L.-H."/>
            <person name="Turgeon B."/>
            <person name="Goodwin S."/>
            <person name="Spatafora J."/>
            <person name="Crous P."/>
            <person name="Grigoriev I."/>
        </authorList>
    </citation>
    <scope>NUCLEOTIDE SEQUENCE</scope>
    <source>
        <strain evidence="10 12">CBS 304.34</strain>
    </source>
</reference>
<dbReference type="Proteomes" id="UP000504636">
    <property type="component" value="Unplaced"/>
</dbReference>
<gene>
    <name evidence="10 12" type="ORF">BDZ99DRAFT_555262</name>
</gene>
<dbReference type="GO" id="GO:0000785">
    <property type="term" value="C:chromatin"/>
    <property type="evidence" value="ECO:0007669"/>
    <property type="project" value="TreeGrafter"/>
</dbReference>
<keyword evidence="3" id="KW-0677">Repeat</keyword>
<dbReference type="SUPFAM" id="SSF57667">
    <property type="entry name" value="beta-beta-alpha zinc fingers"/>
    <property type="match status" value="1"/>
</dbReference>
<evidence type="ECO:0000256" key="2">
    <source>
        <dbReference type="ARBA" id="ARBA00022723"/>
    </source>
</evidence>
<reference evidence="12" key="2">
    <citation type="submission" date="2020-04" db="EMBL/GenBank/DDBJ databases">
        <authorList>
            <consortium name="NCBI Genome Project"/>
        </authorList>
    </citation>
    <scope>NUCLEOTIDE SEQUENCE</scope>
    <source>
        <strain evidence="12">CBS 304.34</strain>
    </source>
</reference>
<dbReference type="InterPro" id="IPR013087">
    <property type="entry name" value="Znf_C2H2_type"/>
</dbReference>
<name>A0A6A6Y0P4_9PEZI</name>
<feature type="compositionally biased region" description="Pro residues" evidence="8">
    <location>
        <begin position="80"/>
        <end position="92"/>
    </location>
</feature>
<evidence type="ECO:0000313" key="10">
    <source>
        <dbReference type="EMBL" id="KAF2801377.1"/>
    </source>
</evidence>
<dbReference type="Pfam" id="PF04082">
    <property type="entry name" value="Fungal_trans"/>
    <property type="match status" value="1"/>
</dbReference>
<dbReference type="InterPro" id="IPR051059">
    <property type="entry name" value="VerF-like"/>
</dbReference>
<evidence type="ECO:0000256" key="4">
    <source>
        <dbReference type="ARBA" id="ARBA00022771"/>
    </source>
</evidence>
<feature type="compositionally biased region" description="Polar residues" evidence="8">
    <location>
        <begin position="310"/>
        <end position="332"/>
    </location>
</feature>
<dbReference type="PANTHER" id="PTHR40626">
    <property type="entry name" value="MIP31509P"/>
    <property type="match status" value="1"/>
</dbReference>
<evidence type="ECO:0000259" key="9">
    <source>
        <dbReference type="PROSITE" id="PS50157"/>
    </source>
</evidence>
<reference evidence="12" key="3">
    <citation type="submission" date="2025-04" db="UniProtKB">
        <authorList>
            <consortium name="RefSeq"/>
        </authorList>
    </citation>
    <scope>IDENTIFICATION</scope>
    <source>
        <strain evidence="12">CBS 304.34</strain>
    </source>
</reference>
<dbReference type="GO" id="GO:0000978">
    <property type="term" value="F:RNA polymerase II cis-regulatory region sequence-specific DNA binding"/>
    <property type="evidence" value="ECO:0007669"/>
    <property type="project" value="InterPro"/>
</dbReference>
<feature type="region of interest" description="Disordered" evidence="8">
    <location>
        <begin position="380"/>
        <end position="400"/>
    </location>
</feature>
<dbReference type="GO" id="GO:0006351">
    <property type="term" value="P:DNA-templated transcription"/>
    <property type="evidence" value="ECO:0007669"/>
    <property type="project" value="InterPro"/>
</dbReference>
<keyword evidence="11" id="KW-1185">Reference proteome</keyword>
<keyword evidence="4 7" id="KW-0863">Zinc-finger</keyword>
<evidence type="ECO:0000256" key="8">
    <source>
        <dbReference type="SAM" id="MobiDB-lite"/>
    </source>
</evidence>
<dbReference type="FunFam" id="3.30.160.60:FF:000100">
    <property type="entry name" value="Zinc finger 45-like"/>
    <property type="match status" value="1"/>
</dbReference>
<dbReference type="GO" id="GO:0005634">
    <property type="term" value="C:nucleus"/>
    <property type="evidence" value="ECO:0007669"/>
    <property type="project" value="UniProtKB-SubCell"/>
</dbReference>
<dbReference type="PROSITE" id="PS50157">
    <property type="entry name" value="ZINC_FINGER_C2H2_2"/>
    <property type="match status" value="2"/>
</dbReference>
<dbReference type="CDD" id="cd12148">
    <property type="entry name" value="fungal_TF_MHR"/>
    <property type="match status" value="1"/>
</dbReference>
<feature type="domain" description="C2H2-type" evidence="9">
    <location>
        <begin position="198"/>
        <end position="225"/>
    </location>
</feature>